<dbReference type="AlphaFoldDB" id="A0A6L2LB34"/>
<protein>
    <submittedName>
        <fullName evidence="1">C2 calcium/lipid-binding domain, CaLB</fullName>
    </submittedName>
</protein>
<sequence length="360" mass="43048">MIDDDLFTCDIPLGMIFNEFNRSVEQNMDDLDNGNLDVYERRLCYDECEKIYGEAVIFINKRFVRLIEIIVEQWLDLKYSDHAMVSNEVKESVFATWLIQSYKKQFEEYMEIEKQKKVYGLDVGIEYDPSGVYFSEWLALNFSNHKMMDRYTKNVLWDYWIRGDDEEVITDDELSNPGDGDLIEETEIDVDVLTNDNLGFNSNGEYKDAWIYEWNKDVPWVANIPWLDYGPWMELSDDIEHVCKPFRFKNGHAKIFNDHAGTNNDYETQENKGFFDEHKLIRDDDDDIGDLEDYLIQKDPPYYVNEEEEERSKKRRCKLHRIPYGKPPTCKSKKFKVVKYSVRPTKKYVIIKEYEYDIWV</sequence>
<organism evidence="1">
    <name type="scientific">Tanacetum cinerariifolium</name>
    <name type="common">Dalmatian daisy</name>
    <name type="synonym">Chrysanthemum cinerariifolium</name>
    <dbReference type="NCBI Taxonomy" id="118510"/>
    <lineage>
        <taxon>Eukaryota</taxon>
        <taxon>Viridiplantae</taxon>
        <taxon>Streptophyta</taxon>
        <taxon>Embryophyta</taxon>
        <taxon>Tracheophyta</taxon>
        <taxon>Spermatophyta</taxon>
        <taxon>Magnoliopsida</taxon>
        <taxon>eudicotyledons</taxon>
        <taxon>Gunneridae</taxon>
        <taxon>Pentapetalae</taxon>
        <taxon>asterids</taxon>
        <taxon>campanulids</taxon>
        <taxon>Asterales</taxon>
        <taxon>Asteraceae</taxon>
        <taxon>Asteroideae</taxon>
        <taxon>Anthemideae</taxon>
        <taxon>Anthemidinae</taxon>
        <taxon>Tanacetum</taxon>
    </lineage>
</organism>
<name>A0A6L2LB34_TANCI</name>
<accession>A0A6L2LB34</accession>
<gene>
    <name evidence="1" type="ORF">Tci_030924</name>
</gene>
<dbReference type="EMBL" id="BKCJ010004087">
    <property type="protein sequence ID" value="GEU58946.1"/>
    <property type="molecule type" value="Genomic_DNA"/>
</dbReference>
<reference evidence="1" key="1">
    <citation type="journal article" date="2019" name="Sci. Rep.">
        <title>Draft genome of Tanacetum cinerariifolium, the natural source of mosquito coil.</title>
        <authorList>
            <person name="Yamashiro T."/>
            <person name="Shiraishi A."/>
            <person name="Satake H."/>
            <person name="Nakayama K."/>
        </authorList>
    </citation>
    <scope>NUCLEOTIDE SEQUENCE</scope>
</reference>
<evidence type="ECO:0000313" key="1">
    <source>
        <dbReference type="EMBL" id="GEU58946.1"/>
    </source>
</evidence>
<comment type="caution">
    <text evidence="1">The sequence shown here is derived from an EMBL/GenBank/DDBJ whole genome shotgun (WGS) entry which is preliminary data.</text>
</comment>
<proteinExistence type="predicted"/>